<evidence type="ECO:0000256" key="2">
    <source>
        <dbReference type="ARBA" id="ARBA00023015"/>
    </source>
</evidence>
<dbReference type="GO" id="GO:0043565">
    <property type="term" value="F:sequence-specific DNA binding"/>
    <property type="evidence" value="ECO:0007669"/>
    <property type="project" value="TreeGrafter"/>
</dbReference>
<dbReference type="Gene3D" id="1.10.10.10">
    <property type="entry name" value="Winged helix-like DNA-binding domain superfamily/Winged helix DNA-binding domain"/>
    <property type="match status" value="1"/>
</dbReference>
<dbReference type="InterPro" id="IPR058163">
    <property type="entry name" value="LysR-type_TF_proteobact-type"/>
</dbReference>
<dbReference type="CDD" id="cd08477">
    <property type="entry name" value="PBP2_CrgA_like_8"/>
    <property type="match status" value="1"/>
</dbReference>
<dbReference type="Gene3D" id="3.40.190.290">
    <property type="match status" value="1"/>
</dbReference>
<dbReference type="Proteomes" id="UP000317951">
    <property type="component" value="Unassembled WGS sequence"/>
</dbReference>
<dbReference type="OrthoDB" id="9786526at2"/>
<gene>
    <name evidence="7" type="ORF">FIV36_24340</name>
    <name evidence="6" type="ORF">SAMN05216591_2898</name>
</gene>
<evidence type="ECO:0000313" key="8">
    <source>
        <dbReference type="Proteomes" id="UP000182858"/>
    </source>
</evidence>
<dbReference type="InterPro" id="IPR036388">
    <property type="entry name" value="WH-like_DNA-bd_sf"/>
</dbReference>
<keyword evidence="4" id="KW-0804">Transcription</keyword>
<dbReference type="Pfam" id="PF03466">
    <property type="entry name" value="LysR_substrate"/>
    <property type="match status" value="1"/>
</dbReference>
<dbReference type="Proteomes" id="UP000182858">
    <property type="component" value="Chromosome I"/>
</dbReference>
<dbReference type="FunFam" id="1.10.10.10:FF:000001">
    <property type="entry name" value="LysR family transcriptional regulator"/>
    <property type="match status" value="1"/>
</dbReference>
<proteinExistence type="inferred from homology"/>
<keyword evidence="3" id="KW-0238">DNA-binding</keyword>
<sequence>MMDRLSSMNAFVIAAELGSYARAAERLNMSAQMVAKHVAALEQRLGARLLNRTTRRQSLTELGSAYYERCKHILTEAEAADSLAQIMNDTPRGKLKITAPVTFGSYSLMPLVTAFLRDNPDVNIDLHLTDRFVDLVEEGYEAAFRIGPLATTGLTARPLAPYRLVVCAAPVYLATRGIPLRPADLQHHECLGYVFWSRPADREWVFYQGAVSHKVQVASRLQINESRALMSAALDGFGIVLGPEDFLRPALDRGELVRVLPDFDAPSRPMHLVYTANRQRTAKLRRFVEAVQERFGPACEFSNLTDATC</sequence>
<dbReference type="GeneID" id="78554330"/>
<evidence type="ECO:0000259" key="5">
    <source>
        <dbReference type="PROSITE" id="PS50931"/>
    </source>
</evidence>
<keyword evidence="2" id="KW-0805">Transcription regulation</keyword>
<dbReference type="InterPro" id="IPR005119">
    <property type="entry name" value="LysR_subst-bd"/>
</dbReference>
<dbReference type="EMBL" id="VFET01000026">
    <property type="protein sequence ID" value="TWS01582.1"/>
    <property type="molecule type" value="Genomic_DNA"/>
</dbReference>
<dbReference type="EMBL" id="LT629689">
    <property type="protein sequence ID" value="SDF41618.1"/>
    <property type="molecule type" value="Genomic_DNA"/>
</dbReference>
<evidence type="ECO:0000256" key="3">
    <source>
        <dbReference type="ARBA" id="ARBA00023125"/>
    </source>
</evidence>
<dbReference type="InterPro" id="IPR036390">
    <property type="entry name" value="WH_DNA-bd_sf"/>
</dbReference>
<reference evidence="6 8" key="1">
    <citation type="submission" date="2016-10" db="EMBL/GenBank/DDBJ databases">
        <authorList>
            <person name="Varghese N."/>
            <person name="Submissions S."/>
        </authorList>
    </citation>
    <scope>NUCLEOTIDE SEQUENCE [LARGE SCALE GENOMIC DNA]</scope>
    <source>
        <strain evidence="6 8">DSM 17835</strain>
    </source>
</reference>
<evidence type="ECO:0000313" key="9">
    <source>
        <dbReference type="Proteomes" id="UP000317951"/>
    </source>
</evidence>
<dbReference type="PROSITE" id="PS50931">
    <property type="entry name" value="HTH_LYSR"/>
    <property type="match status" value="1"/>
</dbReference>
<accession>A0A5C5Q798</accession>
<feature type="domain" description="HTH lysR-type" evidence="5">
    <location>
        <begin position="3"/>
        <end position="60"/>
    </location>
</feature>
<dbReference type="SUPFAM" id="SSF53850">
    <property type="entry name" value="Periplasmic binding protein-like II"/>
    <property type="match status" value="1"/>
</dbReference>
<dbReference type="Pfam" id="PF00126">
    <property type="entry name" value="HTH_1"/>
    <property type="match status" value="1"/>
</dbReference>
<evidence type="ECO:0000313" key="6">
    <source>
        <dbReference type="EMBL" id="SDF41618.1"/>
    </source>
</evidence>
<dbReference type="InterPro" id="IPR000847">
    <property type="entry name" value="LysR_HTH_N"/>
</dbReference>
<dbReference type="PANTHER" id="PTHR30537">
    <property type="entry name" value="HTH-TYPE TRANSCRIPTIONAL REGULATOR"/>
    <property type="match status" value="1"/>
</dbReference>
<comment type="similarity">
    <text evidence="1">Belongs to the LysR transcriptional regulatory family.</text>
</comment>
<dbReference type="SUPFAM" id="SSF46785">
    <property type="entry name" value="Winged helix' DNA-binding domain"/>
    <property type="match status" value="1"/>
</dbReference>
<dbReference type="RefSeq" id="WP_010566485.1">
    <property type="nucleotide sequence ID" value="NZ_LT629689.1"/>
</dbReference>
<dbReference type="PANTHER" id="PTHR30537:SF5">
    <property type="entry name" value="HTH-TYPE TRANSCRIPTIONAL ACTIVATOR TTDR-RELATED"/>
    <property type="match status" value="1"/>
</dbReference>
<name>A0A5C5Q798_9PSED</name>
<keyword evidence="8" id="KW-1185">Reference proteome</keyword>
<dbReference type="AlphaFoldDB" id="A0A5C5Q798"/>
<reference evidence="7 9" key="2">
    <citation type="submission" date="2019-06" db="EMBL/GenBank/DDBJ databases">
        <title>Pseudomonas bimorpha sp. nov. isolated from bovine raw milk and skim milk concentrate.</title>
        <authorList>
            <person name="Hofmann K."/>
            <person name="Huptas C."/>
            <person name="Doll E."/>
            <person name="Scherer S."/>
            <person name="Wenning M."/>
        </authorList>
    </citation>
    <scope>NUCLEOTIDE SEQUENCE [LARGE SCALE GENOMIC DNA]</scope>
    <source>
        <strain evidence="7 9">DSM 17835</strain>
    </source>
</reference>
<protein>
    <submittedName>
        <fullName evidence="7">LysR family transcriptional regulator</fullName>
    </submittedName>
    <submittedName>
        <fullName evidence="6">Transcriptional regulator, LysR family</fullName>
    </submittedName>
</protein>
<organism evidence="7 9">
    <name type="scientific">Pseudomonas extremaustralis</name>
    <dbReference type="NCBI Taxonomy" id="359110"/>
    <lineage>
        <taxon>Bacteria</taxon>
        <taxon>Pseudomonadati</taxon>
        <taxon>Pseudomonadota</taxon>
        <taxon>Gammaproteobacteria</taxon>
        <taxon>Pseudomonadales</taxon>
        <taxon>Pseudomonadaceae</taxon>
        <taxon>Pseudomonas</taxon>
    </lineage>
</organism>
<evidence type="ECO:0000256" key="4">
    <source>
        <dbReference type="ARBA" id="ARBA00023163"/>
    </source>
</evidence>
<evidence type="ECO:0000313" key="7">
    <source>
        <dbReference type="EMBL" id="TWS01582.1"/>
    </source>
</evidence>
<dbReference type="GO" id="GO:0003700">
    <property type="term" value="F:DNA-binding transcription factor activity"/>
    <property type="evidence" value="ECO:0007669"/>
    <property type="project" value="InterPro"/>
</dbReference>
<dbReference type="GO" id="GO:0006351">
    <property type="term" value="P:DNA-templated transcription"/>
    <property type="evidence" value="ECO:0007669"/>
    <property type="project" value="TreeGrafter"/>
</dbReference>
<evidence type="ECO:0000256" key="1">
    <source>
        <dbReference type="ARBA" id="ARBA00009437"/>
    </source>
</evidence>